<dbReference type="PANTHER" id="PTHR11941:SF75">
    <property type="entry name" value="ENOYL-COA HYDRATASE_ISOMERASE FAMILY PROTEIN"/>
    <property type="match status" value="1"/>
</dbReference>
<name>A0A848K7D5_9NOCA</name>
<reference evidence="1 2" key="2">
    <citation type="submission" date="2020-06" db="EMBL/GenBank/DDBJ databases">
        <title>Antribacter stalactiti gen. nov., sp. nov., a new member of the family Nacardiaceae isolated from a cave.</title>
        <authorList>
            <person name="Kim I.S."/>
        </authorList>
    </citation>
    <scope>NUCLEOTIDE SEQUENCE [LARGE SCALE GENOMIC DNA]</scope>
    <source>
        <strain evidence="1 2">YC2-7</strain>
    </source>
</reference>
<reference evidence="1 2" key="1">
    <citation type="submission" date="2019-05" db="EMBL/GenBank/DDBJ databases">
        <authorList>
            <person name="Lee S.D."/>
        </authorList>
    </citation>
    <scope>NUCLEOTIDE SEQUENCE [LARGE SCALE GENOMIC DNA]</scope>
    <source>
        <strain evidence="1 2">YC2-7</strain>
    </source>
</reference>
<dbReference type="PANTHER" id="PTHR11941">
    <property type="entry name" value="ENOYL-COA HYDRATASE-RELATED"/>
    <property type="match status" value="1"/>
</dbReference>
<keyword evidence="2" id="KW-1185">Reference proteome</keyword>
<sequence length="229" mass="24204">MPSLTNDGDVSILYLDEPDASDSENRFNPEWLASVNALLDEVEASQGPRALVTTARGKFYSTGADLAWGAANPGRIDWLLTEIQAVLARILVLPVPTVAAMQGHTFGAGAFLAMAHDRTVMRADRGYFCLPGITLGGSYAPGVLALAAARLPARAGHEALMTGRRYGGIDAERAGLVDAVESDSRVLESAVEYAHGVAQTRGPVLGEIKVGLYEPVVAALRTPVTGYNR</sequence>
<dbReference type="Gene3D" id="3.90.226.10">
    <property type="entry name" value="2-enoyl-CoA Hydratase, Chain A, domain 1"/>
    <property type="match status" value="1"/>
</dbReference>
<organism evidence="1 2">
    <name type="scientific">Antrihabitans stalactiti</name>
    <dbReference type="NCBI Taxonomy" id="2584121"/>
    <lineage>
        <taxon>Bacteria</taxon>
        <taxon>Bacillati</taxon>
        <taxon>Actinomycetota</taxon>
        <taxon>Actinomycetes</taxon>
        <taxon>Mycobacteriales</taxon>
        <taxon>Nocardiaceae</taxon>
        <taxon>Antrihabitans</taxon>
    </lineage>
</organism>
<dbReference type="Pfam" id="PF00378">
    <property type="entry name" value="ECH_1"/>
    <property type="match status" value="1"/>
</dbReference>
<dbReference type="SUPFAM" id="SSF52096">
    <property type="entry name" value="ClpP/crotonase"/>
    <property type="match status" value="1"/>
</dbReference>
<evidence type="ECO:0000313" key="2">
    <source>
        <dbReference type="Proteomes" id="UP000535543"/>
    </source>
</evidence>
<dbReference type="GO" id="GO:0004165">
    <property type="term" value="F:delta(3)-delta(2)-enoyl-CoA isomerase activity"/>
    <property type="evidence" value="ECO:0007669"/>
    <property type="project" value="TreeGrafter"/>
</dbReference>
<dbReference type="InterPro" id="IPR001753">
    <property type="entry name" value="Enoyl-CoA_hydra/iso"/>
</dbReference>
<dbReference type="EMBL" id="VCQU01000002">
    <property type="protein sequence ID" value="NMN94693.1"/>
    <property type="molecule type" value="Genomic_DNA"/>
</dbReference>
<protein>
    <submittedName>
        <fullName evidence="1">Enoyl-CoA hydratase/isomerase family protein</fullName>
    </submittedName>
</protein>
<evidence type="ECO:0000313" key="1">
    <source>
        <dbReference type="EMBL" id="NMN94693.1"/>
    </source>
</evidence>
<accession>A0A848K7D5</accession>
<dbReference type="GO" id="GO:0006635">
    <property type="term" value="P:fatty acid beta-oxidation"/>
    <property type="evidence" value="ECO:0007669"/>
    <property type="project" value="TreeGrafter"/>
</dbReference>
<dbReference type="AlphaFoldDB" id="A0A848K7D5"/>
<dbReference type="CDD" id="cd06558">
    <property type="entry name" value="crotonase-like"/>
    <property type="match status" value="1"/>
</dbReference>
<dbReference type="Proteomes" id="UP000535543">
    <property type="component" value="Unassembled WGS sequence"/>
</dbReference>
<dbReference type="RefSeq" id="WP_169585430.1">
    <property type="nucleotide sequence ID" value="NZ_VCQU01000002.1"/>
</dbReference>
<dbReference type="InterPro" id="IPR029045">
    <property type="entry name" value="ClpP/crotonase-like_dom_sf"/>
</dbReference>
<comment type="caution">
    <text evidence="1">The sequence shown here is derived from an EMBL/GenBank/DDBJ whole genome shotgun (WGS) entry which is preliminary data.</text>
</comment>
<proteinExistence type="predicted"/>
<gene>
    <name evidence="1" type="ORF">FGL95_06535</name>
</gene>
<keyword evidence="1" id="KW-0413">Isomerase</keyword>